<comment type="subcellular location">
    <subcellularLocation>
        <location evidence="1">Cell membrane</location>
        <topology evidence="1">Multi-pass membrane protein</topology>
    </subcellularLocation>
</comment>
<feature type="transmembrane region" description="Helical" evidence="6">
    <location>
        <begin position="384"/>
        <end position="405"/>
    </location>
</feature>
<feature type="transmembrane region" description="Helical" evidence="6">
    <location>
        <begin position="173"/>
        <end position="199"/>
    </location>
</feature>
<feature type="transmembrane region" description="Helical" evidence="6">
    <location>
        <begin position="358"/>
        <end position="378"/>
    </location>
</feature>
<accession>A0AA40Y9H4</accession>
<keyword evidence="4 6" id="KW-1133">Transmembrane helix</keyword>
<dbReference type="PANTHER" id="PTHR30250">
    <property type="entry name" value="PST FAMILY PREDICTED COLANIC ACID TRANSPORTER"/>
    <property type="match status" value="1"/>
</dbReference>
<keyword evidence="5 6" id="KW-0472">Membrane</keyword>
<evidence type="ECO:0000256" key="3">
    <source>
        <dbReference type="ARBA" id="ARBA00022692"/>
    </source>
</evidence>
<keyword evidence="2" id="KW-1003">Cell membrane</keyword>
<evidence type="ECO:0000256" key="5">
    <source>
        <dbReference type="ARBA" id="ARBA00023136"/>
    </source>
</evidence>
<feature type="transmembrane region" description="Helical" evidence="6">
    <location>
        <begin position="89"/>
        <end position="110"/>
    </location>
</feature>
<protein>
    <submittedName>
        <fullName evidence="7">Polysaccharide biosynthesis protein</fullName>
    </submittedName>
</protein>
<evidence type="ECO:0000256" key="4">
    <source>
        <dbReference type="ARBA" id="ARBA00022989"/>
    </source>
</evidence>
<evidence type="ECO:0000313" key="8">
    <source>
        <dbReference type="Proteomes" id="UP000634179"/>
    </source>
</evidence>
<dbReference type="EMBL" id="JADUOV010000020">
    <property type="protein sequence ID" value="MBH1792200.1"/>
    <property type="molecule type" value="Genomic_DNA"/>
</dbReference>
<evidence type="ECO:0000313" key="7">
    <source>
        <dbReference type="EMBL" id="MBH1792200.1"/>
    </source>
</evidence>
<gene>
    <name evidence="7" type="ORF">I5V89_20290</name>
</gene>
<evidence type="ECO:0000256" key="6">
    <source>
        <dbReference type="SAM" id="Phobius"/>
    </source>
</evidence>
<feature type="transmembrane region" description="Helical" evidence="6">
    <location>
        <begin position="287"/>
        <end position="313"/>
    </location>
</feature>
<feature type="transmembrane region" description="Helical" evidence="6">
    <location>
        <begin position="51"/>
        <end position="69"/>
    </location>
</feature>
<dbReference type="GO" id="GO:0005886">
    <property type="term" value="C:plasma membrane"/>
    <property type="evidence" value="ECO:0007669"/>
    <property type="project" value="UniProtKB-SubCell"/>
</dbReference>
<dbReference type="AlphaFoldDB" id="A0AA40Y9H4"/>
<comment type="caution">
    <text evidence="7">The sequence shown here is derived from an EMBL/GenBank/DDBJ whole genome shotgun (WGS) entry which is preliminary data.</text>
</comment>
<feature type="transmembrane region" description="Helical" evidence="6">
    <location>
        <begin position="319"/>
        <end position="338"/>
    </location>
</feature>
<feature type="transmembrane region" description="Helical" evidence="6">
    <location>
        <begin position="116"/>
        <end position="137"/>
    </location>
</feature>
<organism evidence="7 8">
    <name type="scientific">Stenotrophomonas maltophilia</name>
    <name type="common">Pseudomonas maltophilia</name>
    <name type="synonym">Xanthomonas maltophilia</name>
    <dbReference type="NCBI Taxonomy" id="40324"/>
    <lineage>
        <taxon>Bacteria</taxon>
        <taxon>Pseudomonadati</taxon>
        <taxon>Pseudomonadota</taxon>
        <taxon>Gammaproteobacteria</taxon>
        <taxon>Lysobacterales</taxon>
        <taxon>Lysobacteraceae</taxon>
        <taxon>Stenotrophomonas</taxon>
        <taxon>Stenotrophomonas maltophilia group</taxon>
    </lineage>
</organism>
<dbReference type="Proteomes" id="UP000634179">
    <property type="component" value="Unassembled WGS sequence"/>
</dbReference>
<proteinExistence type="predicted"/>
<reference evidence="7" key="1">
    <citation type="submission" date="2020-11" db="EMBL/GenBank/DDBJ databases">
        <title>Enhanced detection system for hospital associated transmission using whole genome sequencing surveillance.</title>
        <authorList>
            <person name="Harrison L.H."/>
            <person name="Van Tyne D."/>
            <person name="Marsh J.W."/>
            <person name="Griffith M.P."/>
            <person name="Snyder D.J."/>
            <person name="Cooper V.S."/>
            <person name="Mustapha M."/>
        </authorList>
    </citation>
    <scope>NUCLEOTIDE SEQUENCE</scope>
    <source>
        <strain evidence="7">STEN00053</strain>
    </source>
</reference>
<evidence type="ECO:0000256" key="2">
    <source>
        <dbReference type="ARBA" id="ARBA00022475"/>
    </source>
</evidence>
<dbReference type="PANTHER" id="PTHR30250:SF11">
    <property type="entry name" value="O-ANTIGEN TRANSPORTER-RELATED"/>
    <property type="match status" value="1"/>
</dbReference>
<feature type="transmembrane region" description="Helical" evidence="6">
    <location>
        <begin position="144"/>
        <end position="167"/>
    </location>
</feature>
<keyword evidence="3 6" id="KW-0812">Transmembrane</keyword>
<dbReference type="InterPro" id="IPR050833">
    <property type="entry name" value="Poly_Biosynth_Transport"/>
</dbReference>
<name>A0AA40Y9H4_STEMA</name>
<sequence length="416" mass="43884">MSARLPRLGNLARTSILVMFWQGMRMACLAAWIILGARVLGATDYGLFSGTVGTASALAGLVGLGSGMLMYQYSTADHGKFPRYWKQSLVLCALSAAPLSLAFSLLTAGLMSWPALGLVALSEIIAFPIVTNAAFAFSANDRLGWAAALPALNAGMRLAAICIFGLLPVDHNLTTYLLLHLASSACSAVLALMLVRRILRPGPAHLQIGRSDLKHGTGHAAAWSSAVAVTTLDKSFVLHAGGSELAGLYAACYRIAAVIAMPLDAMVMSAMPRLFRAQPVSPQHLHLIVSMILVATAYGTLGGLVLWCTASILPSVLGIEFSAAIPGLQWMGLFIIGYSLRQIACNVLIGRGKKMHRFVIETLGLVIMTLIAAAWIPAHGLLGAVWMIIVAEALMAMAAWLTVIFSPGPEAAQLPS</sequence>
<evidence type="ECO:0000256" key="1">
    <source>
        <dbReference type="ARBA" id="ARBA00004651"/>
    </source>
</evidence>